<dbReference type="Proteomes" id="UP000814033">
    <property type="component" value="Unassembled WGS sequence"/>
</dbReference>
<sequence length="122" mass="13375">MSLRRPLLVVPQQRRRSSPSPPPSPSSQIPKIPFVAGVSRPASYGVYVSVPTVIPRHCVPSFTREGQDHAHRTSAIIRIHPTKCTAVHNRCYAHVLANAQSAYESIQAHSKPVTLHQTPNCG</sequence>
<protein>
    <submittedName>
        <fullName evidence="1">Uncharacterized protein</fullName>
    </submittedName>
</protein>
<evidence type="ECO:0000313" key="1">
    <source>
        <dbReference type="EMBL" id="KAI0044900.1"/>
    </source>
</evidence>
<comment type="caution">
    <text evidence="1">The sequence shown here is derived from an EMBL/GenBank/DDBJ whole genome shotgun (WGS) entry which is preliminary data.</text>
</comment>
<name>A0ACB8RLH4_9AGAM</name>
<proteinExistence type="predicted"/>
<gene>
    <name evidence="1" type="ORF">FA95DRAFT_1561742</name>
</gene>
<keyword evidence="2" id="KW-1185">Reference proteome</keyword>
<reference evidence="1" key="2">
    <citation type="journal article" date="2022" name="New Phytol.">
        <title>Evolutionary transition to the ectomycorrhizal habit in the genomes of a hyperdiverse lineage of mushroom-forming fungi.</title>
        <authorList>
            <person name="Looney B."/>
            <person name="Miyauchi S."/>
            <person name="Morin E."/>
            <person name="Drula E."/>
            <person name="Courty P.E."/>
            <person name="Kohler A."/>
            <person name="Kuo A."/>
            <person name="LaButti K."/>
            <person name="Pangilinan J."/>
            <person name="Lipzen A."/>
            <person name="Riley R."/>
            <person name="Andreopoulos W."/>
            <person name="He G."/>
            <person name="Johnson J."/>
            <person name="Nolan M."/>
            <person name="Tritt A."/>
            <person name="Barry K.W."/>
            <person name="Grigoriev I.V."/>
            <person name="Nagy L.G."/>
            <person name="Hibbett D."/>
            <person name="Henrissat B."/>
            <person name="Matheny P.B."/>
            <person name="Labbe J."/>
            <person name="Martin F.M."/>
        </authorList>
    </citation>
    <scope>NUCLEOTIDE SEQUENCE</scope>
    <source>
        <strain evidence="1">FP105234-sp</strain>
    </source>
</reference>
<accession>A0ACB8RLH4</accession>
<organism evidence="1 2">
    <name type="scientific">Auriscalpium vulgare</name>
    <dbReference type="NCBI Taxonomy" id="40419"/>
    <lineage>
        <taxon>Eukaryota</taxon>
        <taxon>Fungi</taxon>
        <taxon>Dikarya</taxon>
        <taxon>Basidiomycota</taxon>
        <taxon>Agaricomycotina</taxon>
        <taxon>Agaricomycetes</taxon>
        <taxon>Russulales</taxon>
        <taxon>Auriscalpiaceae</taxon>
        <taxon>Auriscalpium</taxon>
    </lineage>
</organism>
<dbReference type="EMBL" id="MU275968">
    <property type="protein sequence ID" value="KAI0044900.1"/>
    <property type="molecule type" value="Genomic_DNA"/>
</dbReference>
<reference evidence="1" key="1">
    <citation type="submission" date="2021-02" db="EMBL/GenBank/DDBJ databases">
        <authorList>
            <consortium name="DOE Joint Genome Institute"/>
            <person name="Ahrendt S."/>
            <person name="Looney B.P."/>
            <person name="Miyauchi S."/>
            <person name="Morin E."/>
            <person name="Drula E."/>
            <person name="Courty P.E."/>
            <person name="Chicoki N."/>
            <person name="Fauchery L."/>
            <person name="Kohler A."/>
            <person name="Kuo A."/>
            <person name="Labutti K."/>
            <person name="Pangilinan J."/>
            <person name="Lipzen A."/>
            <person name="Riley R."/>
            <person name="Andreopoulos W."/>
            <person name="He G."/>
            <person name="Johnson J."/>
            <person name="Barry K.W."/>
            <person name="Grigoriev I.V."/>
            <person name="Nagy L."/>
            <person name="Hibbett D."/>
            <person name="Henrissat B."/>
            <person name="Matheny P.B."/>
            <person name="Labbe J."/>
            <person name="Martin F."/>
        </authorList>
    </citation>
    <scope>NUCLEOTIDE SEQUENCE</scope>
    <source>
        <strain evidence="1">FP105234-sp</strain>
    </source>
</reference>
<evidence type="ECO:0000313" key="2">
    <source>
        <dbReference type="Proteomes" id="UP000814033"/>
    </source>
</evidence>